<dbReference type="Pfam" id="PF05691">
    <property type="entry name" value="Raffinose_syn"/>
    <property type="match status" value="1"/>
</dbReference>
<dbReference type="EMBL" id="JBGMDY010000005">
    <property type="protein sequence ID" value="KAL2335261.1"/>
    <property type="molecule type" value="Genomic_DNA"/>
</dbReference>
<evidence type="ECO:0000256" key="1">
    <source>
        <dbReference type="ARBA" id="ARBA00022723"/>
    </source>
</evidence>
<keyword evidence="4" id="KW-0119">Carbohydrate metabolism</keyword>
<gene>
    <name evidence="7" type="ORF">Fmac_016474</name>
</gene>
<evidence type="ECO:0000313" key="7">
    <source>
        <dbReference type="EMBL" id="KAL2335261.1"/>
    </source>
</evidence>
<reference evidence="7 8" key="1">
    <citation type="submission" date="2024-08" db="EMBL/GenBank/DDBJ databases">
        <title>Insights into the chromosomal genome structure of Flemingia macrophylla.</title>
        <authorList>
            <person name="Ding Y."/>
            <person name="Zhao Y."/>
            <person name="Bi W."/>
            <person name="Wu M."/>
            <person name="Zhao G."/>
            <person name="Gong Y."/>
            <person name="Li W."/>
            <person name="Zhang P."/>
        </authorList>
    </citation>
    <scope>NUCLEOTIDE SEQUENCE [LARGE SCALE GENOMIC DNA]</scope>
    <source>
        <strain evidence="7">DYQJB</strain>
        <tissue evidence="7">Leaf</tissue>
    </source>
</reference>
<evidence type="ECO:0000256" key="3">
    <source>
        <dbReference type="ARBA" id="ARBA00022833"/>
    </source>
</evidence>
<feature type="domain" description="GRF-type" evidence="6">
    <location>
        <begin position="21"/>
        <end position="67"/>
    </location>
</feature>
<sequence length="191" mass="21633">MSSTTISSKPSFGSRSHFPSCHCGELAVLRTAMTSRNVGKKFWGCPNYKNGEDEEIGCNYFEWAANEVDGSDLLISKLKRKNQNMQTWNKLSKIGVLLVGTCGRDVPLETQFMLIESKDSKDQQQNFPTVYTILLPLLEGQFCVVLHGNDKNEIEICLESGELLGVSYVKLWYWIQIKFLKFGKMLGVIYT</sequence>
<keyword evidence="2 5" id="KW-0863">Zinc-finger</keyword>
<accession>A0ABD1MHH0</accession>
<dbReference type="InterPro" id="IPR008811">
    <property type="entry name" value="Glycosyl_hydrolases_36"/>
</dbReference>
<dbReference type="InterPro" id="IPR010666">
    <property type="entry name" value="Znf_GRF"/>
</dbReference>
<evidence type="ECO:0000256" key="4">
    <source>
        <dbReference type="ARBA" id="ARBA00023277"/>
    </source>
</evidence>
<keyword evidence="1" id="KW-0479">Metal-binding</keyword>
<dbReference type="AlphaFoldDB" id="A0ABD1MHH0"/>
<evidence type="ECO:0000256" key="5">
    <source>
        <dbReference type="PROSITE-ProRule" id="PRU01343"/>
    </source>
</evidence>
<keyword evidence="3" id="KW-0862">Zinc</keyword>
<dbReference type="PANTHER" id="PTHR33248">
    <property type="entry name" value="ZINC ION-BINDING PROTEIN"/>
    <property type="match status" value="1"/>
</dbReference>
<evidence type="ECO:0000259" key="6">
    <source>
        <dbReference type="PROSITE" id="PS51999"/>
    </source>
</evidence>
<organism evidence="7 8">
    <name type="scientific">Flemingia macrophylla</name>
    <dbReference type="NCBI Taxonomy" id="520843"/>
    <lineage>
        <taxon>Eukaryota</taxon>
        <taxon>Viridiplantae</taxon>
        <taxon>Streptophyta</taxon>
        <taxon>Embryophyta</taxon>
        <taxon>Tracheophyta</taxon>
        <taxon>Spermatophyta</taxon>
        <taxon>Magnoliopsida</taxon>
        <taxon>eudicotyledons</taxon>
        <taxon>Gunneridae</taxon>
        <taxon>Pentapetalae</taxon>
        <taxon>rosids</taxon>
        <taxon>fabids</taxon>
        <taxon>Fabales</taxon>
        <taxon>Fabaceae</taxon>
        <taxon>Papilionoideae</taxon>
        <taxon>50 kb inversion clade</taxon>
        <taxon>NPAAA clade</taxon>
        <taxon>indigoferoid/millettioid clade</taxon>
        <taxon>Phaseoleae</taxon>
        <taxon>Flemingia</taxon>
    </lineage>
</organism>
<evidence type="ECO:0000256" key="2">
    <source>
        <dbReference type="ARBA" id="ARBA00022771"/>
    </source>
</evidence>
<protein>
    <recommendedName>
        <fullName evidence="6">GRF-type domain-containing protein</fullName>
    </recommendedName>
</protein>
<dbReference type="Pfam" id="PF06839">
    <property type="entry name" value="Zn_ribbon_GRF"/>
    <property type="match status" value="1"/>
</dbReference>
<dbReference type="Proteomes" id="UP001603857">
    <property type="component" value="Unassembled WGS sequence"/>
</dbReference>
<dbReference type="PROSITE" id="PS51999">
    <property type="entry name" value="ZF_GRF"/>
    <property type="match status" value="1"/>
</dbReference>
<evidence type="ECO:0000313" key="8">
    <source>
        <dbReference type="Proteomes" id="UP001603857"/>
    </source>
</evidence>
<proteinExistence type="predicted"/>
<name>A0ABD1MHH0_9FABA</name>
<dbReference type="GO" id="GO:0008270">
    <property type="term" value="F:zinc ion binding"/>
    <property type="evidence" value="ECO:0007669"/>
    <property type="project" value="UniProtKB-KW"/>
</dbReference>
<keyword evidence="8" id="KW-1185">Reference proteome</keyword>
<comment type="caution">
    <text evidence="7">The sequence shown here is derived from an EMBL/GenBank/DDBJ whole genome shotgun (WGS) entry which is preliminary data.</text>
</comment>